<dbReference type="Proteomes" id="UP000829999">
    <property type="component" value="Chromosome 2"/>
</dbReference>
<dbReference type="Gene3D" id="2.170.180.11">
    <property type="entry name" value="Methuselah ectodomain, domain 2"/>
    <property type="match status" value="1"/>
</dbReference>
<dbReference type="GeneID" id="126912101"/>
<evidence type="ECO:0000256" key="3">
    <source>
        <dbReference type="ARBA" id="ARBA00022692"/>
    </source>
</evidence>
<keyword evidence="4 12" id="KW-0732">Signal</keyword>
<dbReference type="InterPro" id="IPR010596">
    <property type="entry name" value="Methuselah_N_dom"/>
</dbReference>
<dbReference type="CDD" id="cd15039">
    <property type="entry name" value="7tmB3_Methuselah-like"/>
    <property type="match status" value="1"/>
</dbReference>
<evidence type="ECO:0000256" key="5">
    <source>
        <dbReference type="ARBA" id="ARBA00022989"/>
    </source>
</evidence>
<comment type="subcellular location">
    <subcellularLocation>
        <location evidence="1">Endomembrane system</location>
        <topology evidence="1">Multi-pass membrane protein</topology>
    </subcellularLocation>
</comment>
<evidence type="ECO:0000313" key="14">
    <source>
        <dbReference type="Proteomes" id="UP000829999"/>
    </source>
</evidence>
<evidence type="ECO:0000256" key="12">
    <source>
        <dbReference type="SAM" id="SignalP"/>
    </source>
</evidence>
<feature type="transmembrane region" description="Helical" evidence="11">
    <location>
        <begin position="261"/>
        <end position="285"/>
    </location>
</feature>
<evidence type="ECO:0000259" key="13">
    <source>
        <dbReference type="PROSITE" id="PS50261"/>
    </source>
</evidence>
<protein>
    <submittedName>
        <fullName evidence="15">G-protein coupled receptor Mth-like</fullName>
    </submittedName>
</protein>
<dbReference type="Pfam" id="PF06652">
    <property type="entry name" value="Methuselah_N"/>
    <property type="match status" value="1"/>
</dbReference>
<dbReference type="Gene3D" id="1.20.1070.10">
    <property type="entry name" value="Rhodopsin 7-helix transmembrane proteins"/>
    <property type="match status" value="1"/>
</dbReference>
<evidence type="ECO:0000256" key="8">
    <source>
        <dbReference type="ARBA" id="ARBA00023170"/>
    </source>
</evidence>
<dbReference type="GO" id="GO:0012505">
    <property type="term" value="C:endomembrane system"/>
    <property type="evidence" value="ECO:0007669"/>
    <property type="project" value="UniProtKB-SubCell"/>
</dbReference>
<dbReference type="InterPro" id="IPR017981">
    <property type="entry name" value="GPCR_2-like_7TM"/>
</dbReference>
<feature type="region of interest" description="Disordered" evidence="10">
    <location>
        <begin position="474"/>
        <end position="493"/>
    </location>
</feature>
<dbReference type="GO" id="GO:0005886">
    <property type="term" value="C:plasma membrane"/>
    <property type="evidence" value="ECO:0007669"/>
    <property type="project" value="TreeGrafter"/>
</dbReference>
<keyword evidence="3 11" id="KW-0812">Transmembrane</keyword>
<dbReference type="GO" id="GO:0007166">
    <property type="term" value="P:cell surface receptor signaling pathway"/>
    <property type="evidence" value="ECO:0007669"/>
    <property type="project" value="InterPro"/>
</dbReference>
<evidence type="ECO:0000256" key="6">
    <source>
        <dbReference type="ARBA" id="ARBA00023040"/>
    </source>
</evidence>
<keyword evidence="7 11" id="KW-0472">Membrane</keyword>
<dbReference type="PANTHER" id="PTHR47154">
    <property type="entry name" value="G-PROTEIN COUPLED RECEPTOR MTH-RELATED"/>
    <property type="match status" value="1"/>
</dbReference>
<dbReference type="RefSeq" id="XP_050558527.1">
    <property type="nucleotide sequence ID" value="XM_050702570.1"/>
</dbReference>
<comment type="similarity">
    <text evidence="2">Belongs to the G-protein coupled receptor 2 family. Mth subfamily.</text>
</comment>
<feature type="transmembrane region" description="Helical" evidence="11">
    <location>
        <begin position="305"/>
        <end position="325"/>
    </location>
</feature>
<evidence type="ECO:0000256" key="11">
    <source>
        <dbReference type="SAM" id="Phobius"/>
    </source>
</evidence>
<feature type="chain" id="PRO_5040443107" evidence="12">
    <location>
        <begin position="24"/>
        <end position="542"/>
    </location>
</feature>
<dbReference type="InterPro" id="IPR023311">
    <property type="entry name" value="Methusela_ecto_dom_2"/>
</dbReference>
<dbReference type="PANTHER" id="PTHR47154:SF2">
    <property type="entry name" value="G-PROTEIN COUPLED RECEPTOR MTH-RELATED"/>
    <property type="match status" value="1"/>
</dbReference>
<reference evidence="15" key="1">
    <citation type="submission" date="2025-08" db="UniProtKB">
        <authorList>
            <consortium name="RefSeq"/>
        </authorList>
    </citation>
    <scope>IDENTIFICATION</scope>
    <source>
        <tissue evidence="15">Whole larval tissue</tissue>
    </source>
</reference>
<feature type="signal peptide" evidence="12">
    <location>
        <begin position="1"/>
        <end position="23"/>
    </location>
</feature>
<feature type="compositionally biased region" description="Low complexity" evidence="10">
    <location>
        <begin position="477"/>
        <end position="489"/>
    </location>
</feature>
<evidence type="ECO:0000256" key="4">
    <source>
        <dbReference type="ARBA" id="ARBA00022729"/>
    </source>
</evidence>
<feature type="transmembrane region" description="Helical" evidence="11">
    <location>
        <begin position="440"/>
        <end position="456"/>
    </location>
</feature>
<feature type="transmembrane region" description="Helical" evidence="11">
    <location>
        <begin position="229"/>
        <end position="249"/>
    </location>
</feature>
<evidence type="ECO:0000313" key="15">
    <source>
        <dbReference type="RefSeq" id="XP_050558527.1"/>
    </source>
</evidence>
<evidence type="ECO:0000256" key="7">
    <source>
        <dbReference type="ARBA" id="ARBA00023136"/>
    </source>
</evidence>
<feature type="transmembrane region" description="Helical" evidence="11">
    <location>
        <begin position="198"/>
        <end position="217"/>
    </location>
</feature>
<dbReference type="AlphaFoldDB" id="A0A9R0F2U2"/>
<evidence type="ECO:0000256" key="9">
    <source>
        <dbReference type="ARBA" id="ARBA00023224"/>
    </source>
</evidence>
<keyword evidence="6" id="KW-0297">G-protein coupled receptor</keyword>
<accession>A0A9R0F2U2</accession>
<evidence type="ECO:0000256" key="2">
    <source>
        <dbReference type="ARBA" id="ARBA00008979"/>
    </source>
</evidence>
<evidence type="ECO:0000256" key="10">
    <source>
        <dbReference type="SAM" id="MobiDB-lite"/>
    </source>
</evidence>
<dbReference type="GO" id="GO:0008528">
    <property type="term" value="F:G protein-coupled peptide receptor activity"/>
    <property type="evidence" value="ECO:0007669"/>
    <property type="project" value="TreeGrafter"/>
</dbReference>
<feature type="transmembrane region" description="Helical" evidence="11">
    <location>
        <begin position="355"/>
        <end position="378"/>
    </location>
</feature>
<organism evidence="14 15">
    <name type="scientific">Spodoptera frugiperda</name>
    <name type="common">Fall armyworm</name>
    <dbReference type="NCBI Taxonomy" id="7108"/>
    <lineage>
        <taxon>Eukaryota</taxon>
        <taxon>Metazoa</taxon>
        <taxon>Ecdysozoa</taxon>
        <taxon>Arthropoda</taxon>
        <taxon>Hexapoda</taxon>
        <taxon>Insecta</taxon>
        <taxon>Pterygota</taxon>
        <taxon>Neoptera</taxon>
        <taxon>Endopterygota</taxon>
        <taxon>Lepidoptera</taxon>
        <taxon>Glossata</taxon>
        <taxon>Ditrysia</taxon>
        <taxon>Noctuoidea</taxon>
        <taxon>Noctuidae</taxon>
        <taxon>Amphipyrinae</taxon>
        <taxon>Spodoptera</taxon>
    </lineage>
</organism>
<name>A0A9R0F2U2_SPOFR</name>
<proteinExistence type="inferred from homology"/>
<keyword evidence="5 11" id="KW-1133">Transmembrane helix</keyword>
<feature type="domain" description="G-protein coupled receptors family 2 profile 2" evidence="13">
    <location>
        <begin position="192"/>
        <end position="457"/>
    </location>
</feature>
<gene>
    <name evidence="15" type="primary">LOC126912101</name>
</gene>
<keyword evidence="14" id="KW-1185">Reference proteome</keyword>
<evidence type="ECO:0000256" key="1">
    <source>
        <dbReference type="ARBA" id="ARBA00004127"/>
    </source>
</evidence>
<dbReference type="InterPro" id="IPR051384">
    <property type="entry name" value="Mth_GPCR"/>
</dbReference>
<feature type="transmembrane region" description="Helical" evidence="11">
    <location>
        <begin position="407"/>
        <end position="428"/>
    </location>
</feature>
<dbReference type="InterPro" id="IPR036272">
    <property type="entry name" value="Methuselah_N_sf"/>
</dbReference>
<sequence>MGCVKMQTIIVLIVFTIITQTVSQCDEEYSVELKDRMYKGVKYEPNEIIVDNVTNVERGCVCLKEACAKKCCPLGQAYHREQKICIDFSEPFNPPVYRDFRLLPGYNATKELYFFYGKMNCSEELAEFRVPVNYPNYFHLRTDGKLYVKTEPSAKVLIYEADKYCIDTFVSDTEGPHLNALICFVVKPEPYSYTMSSSFMLISCFFILLTVAVYAWLPELRNLHGMVLMAYLLCFFVGFLFLATMQILILKRQITEEICIVLTFIVYFSLLAAFFWLNVMCYDIWWTFSGKRAQGRSGTQNKRILCYAIYAFGVPTILTINLAALEFSNIPLHPLLPKLRIQGCFLYGNSKFLYLYGPIVILCEANLIFFTLTALKIAKIKRETKMLRDKESSTHDQDRKDTQRFTLYVKLFTVMGINWILEVGSSFYPEADWCWQFSDVYNVLVGLIIFIIFVCKKKTWQMIKKRYRQLRGDTSKSGTQTTVSSTRTHSTSRDDIDTSNLYYANSKFGKNFFYAKLLKMWVYIRHKKIDKKYAKIRKLQIL</sequence>
<dbReference type="PROSITE" id="PS50261">
    <property type="entry name" value="G_PROTEIN_RECEP_F2_4"/>
    <property type="match status" value="1"/>
</dbReference>
<keyword evidence="9" id="KW-0807">Transducer</keyword>
<dbReference type="OrthoDB" id="6134459at2759"/>
<dbReference type="SUPFAM" id="SSF63877">
    <property type="entry name" value="Methuselah ectodomain"/>
    <property type="match status" value="1"/>
</dbReference>
<keyword evidence="8" id="KW-0675">Receptor</keyword>